<feature type="signal peptide" evidence="9">
    <location>
        <begin position="1"/>
        <end position="25"/>
    </location>
</feature>
<evidence type="ECO:0000256" key="6">
    <source>
        <dbReference type="ARBA" id="ARBA00023170"/>
    </source>
</evidence>
<evidence type="ECO:0000313" key="10">
    <source>
        <dbReference type="EMBL" id="OXA63596.1"/>
    </source>
</evidence>
<comment type="caution">
    <text evidence="10">The sequence shown here is derived from an EMBL/GenBank/DDBJ whole genome shotgun (WGS) entry which is preliminary data.</text>
</comment>
<keyword evidence="9" id="KW-0732">Signal</keyword>
<evidence type="ECO:0000313" key="11">
    <source>
        <dbReference type="Proteomes" id="UP000198287"/>
    </source>
</evidence>
<keyword evidence="7" id="KW-0325">Glycoprotein</keyword>
<feature type="chain" id="PRO_5012827446" evidence="9">
    <location>
        <begin position="26"/>
        <end position="677"/>
    </location>
</feature>
<dbReference type="PANTHER" id="PTHR42643">
    <property type="entry name" value="IONOTROPIC RECEPTOR 20A-RELATED"/>
    <property type="match status" value="1"/>
</dbReference>
<dbReference type="AlphaFoldDB" id="A0A226F3W2"/>
<evidence type="ECO:0000256" key="5">
    <source>
        <dbReference type="ARBA" id="ARBA00023136"/>
    </source>
</evidence>
<protein>
    <submittedName>
        <fullName evidence="10">Uncharacterized protein</fullName>
    </submittedName>
</protein>
<evidence type="ECO:0000256" key="8">
    <source>
        <dbReference type="SAM" id="Phobius"/>
    </source>
</evidence>
<sequence>MPIFDICNMLFVVSQLFCLTGTTLPNFFNDYTLQFYLLNDDPRKPVQLSQAAPYFDLIRLSNPFTPLRIDGFFYTKSDLYRLIVHLPGSVTHTRKKRQGPLITFLNLDINPSKIVYFKKLATVQLRIAILNDKPTYIFAHSRHPASSKRFYPRAFLNLGGTSRLVIFSSSPHLVLYIPCIACQSAPEEAEITNFVNLDTIFTSRNKNAWNNVVVDYDEFTWWGKFEGKCGPNLAHYVDMYPPKLCAVMVLGEKFNFTWISLKEHDENKLKYMDRVISQISFYHIFSENFNDEVFVPFKLNFNNFRFAIVTEVPAVMNNLYGIYLPFDNVTWICILSACLATGMLGRRDIKLGKIAQGIEVTLRLISFLLGQGGSSSVAGFSSSRNARTLIVTGWFFGVFILMGNLYQGSIFSYLTVKIPPRVPETMEELLESGITIVTSSYSWFGGAKYKSLLKDEIIPALASSLRENEKWTKLLEKFSGKIEFMNPDLLLSGIPDAYSNFTTFLTRNKSKDLNTFAVMDRENGLVITTKVLKIVAKQLVLENREETFFNIVGIAFIFRNYLSGIMITGFDHLFESGIFSRWEKLQKLWETLYHVRILGNVTYNRFFLKEMGGGRNPVEFHENQSVSFGAIRYFVVICGSLGGVGWVIFLGEIRKYFIRMIRAGWKRLTKLQIKFVQ</sequence>
<evidence type="ECO:0000256" key="9">
    <source>
        <dbReference type="SAM" id="SignalP"/>
    </source>
</evidence>
<organism evidence="10 11">
    <name type="scientific">Folsomia candida</name>
    <name type="common">Springtail</name>
    <dbReference type="NCBI Taxonomy" id="158441"/>
    <lineage>
        <taxon>Eukaryota</taxon>
        <taxon>Metazoa</taxon>
        <taxon>Ecdysozoa</taxon>
        <taxon>Arthropoda</taxon>
        <taxon>Hexapoda</taxon>
        <taxon>Collembola</taxon>
        <taxon>Entomobryomorpha</taxon>
        <taxon>Isotomoidea</taxon>
        <taxon>Isotomidae</taxon>
        <taxon>Proisotominae</taxon>
        <taxon>Folsomia</taxon>
    </lineage>
</organism>
<evidence type="ECO:0000256" key="2">
    <source>
        <dbReference type="ARBA" id="ARBA00022475"/>
    </source>
</evidence>
<keyword evidence="2" id="KW-1003">Cell membrane</keyword>
<proteinExistence type="predicted"/>
<feature type="transmembrane region" description="Helical" evidence="8">
    <location>
        <begin position="394"/>
        <end position="416"/>
    </location>
</feature>
<gene>
    <name evidence="10" type="ORF">Fcan01_00648</name>
</gene>
<evidence type="ECO:0000256" key="1">
    <source>
        <dbReference type="ARBA" id="ARBA00004651"/>
    </source>
</evidence>
<evidence type="ECO:0000256" key="4">
    <source>
        <dbReference type="ARBA" id="ARBA00022989"/>
    </source>
</evidence>
<dbReference type="PANTHER" id="PTHR42643:SF24">
    <property type="entry name" value="IONOTROPIC RECEPTOR 60A"/>
    <property type="match status" value="1"/>
</dbReference>
<dbReference type="InterPro" id="IPR052192">
    <property type="entry name" value="Insect_Ionotropic_Sensory_Rcpt"/>
</dbReference>
<keyword evidence="4 8" id="KW-1133">Transmembrane helix</keyword>
<comment type="subcellular location">
    <subcellularLocation>
        <location evidence="1">Cell membrane</location>
        <topology evidence="1">Multi-pass membrane protein</topology>
    </subcellularLocation>
</comment>
<feature type="transmembrane region" description="Helical" evidence="8">
    <location>
        <begin position="630"/>
        <end position="650"/>
    </location>
</feature>
<evidence type="ECO:0000256" key="3">
    <source>
        <dbReference type="ARBA" id="ARBA00022692"/>
    </source>
</evidence>
<keyword evidence="5 8" id="KW-0472">Membrane</keyword>
<reference evidence="10 11" key="1">
    <citation type="submission" date="2015-12" db="EMBL/GenBank/DDBJ databases">
        <title>The genome of Folsomia candida.</title>
        <authorList>
            <person name="Faddeeva A."/>
            <person name="Derks M.F."/>
            <person name="Anvar Y."/>
            <person name="Smit S."/>
            <person name="Van Straalen N."/>
            <person name="Roelofs D."/>
        </authorList>
    </citation>
    <scope>NUCLEOTIDE SEQUENCE [LARGE SCALE GENOMIC DNA]</scope>
    <source>
        <strain evidence="10 11">VU population</strain>
        <tissue evidence="10">Whole body</tissue>
    </source>
</reference>
<keyword evidence="6" id="KW-0675">Receptor</keyword>
<name>A0A226F3W2_FOLCA</name>
<evidence type="ECO:0000256" key="7">
    <source>
        <dbReference type="ARBA" id="ARBA00023180"/>
    </source>
</evidence>
<dbReference type="EMBL" id="LNIX01000001">
    <property type="protein sequence ID" value="OXA63596.1"/>
    <property type="molecule type" value="Genomic_DNA"/>
</dbReference>
<accession>A0A226F3W2</accession>
<keyword evidence="3 8" id="KW-0812">Transmembrane</keyword>
<feature type="transmembrane region" description="Helical" evidence="8">
    <location>
        <begin position="547"/>
        <end position="570"/>
    </location>
</feature>
<dbReference type="GO" id="GO:0005886">
    <property type="term" value="C:plasma membrane"/>
    <property type="evidence" value="ECO:0007669"/>
    <property type="project" value="UniProtKB-SubCell"/>
</dbReference>
<keyword evidence="11" id="KW-1185">Reference proteome</keyword>
<dbReference type="Proteomes" id="UP000198287">
    <property type="component" value="Unassembled WGS sequence"/>
</dbReference>